<accession>A0AAW2E5A3</accession>
<dbReference type="EMBL" id="JADYXP020000033">
    <property type="protein sequence ID" value="KAL0098856.1"/>
    <property type="molecule type" value="Genomic_DNA"/>
</dbReference>
<comment type="caution">
    <text evidence="2">The sequence shown here is derived from an EMBL/GenBank/DDBJ whole genome shotgun (WGS) entry which is preliminary data.</text>
</comment>
<keyword evidence="3" id="KW-1185">Reference proteome</keyword>
<name>A0AAW2E5A3_9HYME</name>
<feature type="compositionally biased region" description="Basic residues" evidence="1">
    <location>
        <begin position="7"/>
        <end position="18"/>
    </location>
</feature>
<feature type="region of interest" description="Disordered" evidence="1">
    <location>
        <begin position="117"/>
        <end position="160"/>
    </location>
</feature>
<feature type="region of interest" description="Disordered" evidence="1">
    <location>
        <begin position="72"/>
        <end position="100"/>
    </location>
</feature>
<feature type="region of interest" description="Disordered" evidence="1">
    <location>
        <begin position="1"/>
        <end position="36"/>
    </location>
</feature>
<dbReference type="AlphaFoldDB" id="A0AAW2E5A3"/>
<organism evidence="2 3">
    <name type="scientific">Cardiocondyla obscurior</name>
    <dbReference type="NCBI Taxonomy" id="286306"/>
    <lineage>
        <taxon>Eukaryota</taxon>
        <taxon>Metazoa</taxon>
        <taxon>Ecdysozoa</taxon>
        <taxon>Arthropoda</taxon>
        <taxon>Hexapoda</taxon>
        <taxon>Insecta</taxon>
        <taxon>Pterygota</taxon>
        <taxon>Neoptera</taxon>
        <taxon>Endopterygota</taxon>
        <taxon>Hymenoptera</taxon>
        <taxon>Apocrita</taxon>
        <taxon>Aculeata</taxon>
        <taxon>Formicoidea</taxon>
        <taxon>Formicidae</taxon>
        <taxon>Myrmicinae</taxon>
        <taxon>Cardiocondyla</taxon>
    </lineage>
</organism>
<evidence type="ECO:0000313" key="2">
    <source>
        <dbReference type="EMBL" id="KAL0098856.1"/>
    </source>
</evidence>
<protein>
    <submittedName>
        <fullName evidence="2">Uncharacterized protein</fullName>
    </submittedName>
</protein>
<feature type="compositionally biased region" description="Basic and acidic residues" evidence="1">
    <location>
        <begin position="143"/>
        <end position="160"/>
    </location>
</feature>
<reference evidence="2 3" key="1">
    <citation type="submission" date="2023-03" db="EMBL/GenBank/DDBJ databases">
        <title>High recombination rates correlate with genetic variation in Cardiocondyla obscurior ants.</title>
        <authorList>
            <person name="Errbii M."/>
        </authorList>
    </citation>
    <scope>NUCLEOTIDE SEQUENCE [LARGE SCALE GENOMIC DNA]</scope>
    <source>
        <strain evidence="2">Alpha-2009</strain>
        <tissue evidence="2">Whole body</tissue>
    </source>
</reference>
<sequence length="160" mass="18968">MNEILHKKIRRGKKKKKVITPAFLPSSPESEKENKPRIIQIEDFRGKIRILPKRNKLDEEISLLSWKLTPLERSSKKTRPPRLALEEEDARKRRTTNPRWHLETEKKLLRRLQPRSKEIAVQAGQPTQEIRILTEVSTQDKTTQTEERENYPLKYPGDDK</sequence>
<dbReference type="Proteomes" id="UP001430953">
    <property type="component" value="Unassembled WGS sequence"/>
</dbReference>
<gene>
    <name evidence="2" type="ORF">PUN28_020801</name>
</gene>
<proteinExistence type="predicted"/>
<evidence type="ECO:0000313" key="3">
    <source>
        <dbReference type="Proteomes" id="UP001430953"/>
    </source>
</evidence>
<evidence type="ECO:0000256" key="1">
    <source>
        <dbReference type="SAM" id="MobiDB-lite"/>
    </source>
</evidence>